<organism evidence="6">
    <name type="scientific">Octopus bimaculoides</name>
    <name type="common">California two-spotted octopus</name>
    <dbReference type="NCBI Taxonomy" id="37653"/>
    <lineage>
        <taxon>Eukaryota</taxon>
        <taxon>Metazoa</taxon>
        <taxon>Spiralia</taxon>
        <taxon>Lophotrochozoa</taxon>
        <taxon>Mollusca</taxon>
        <taxon>Cephalopoda</taxon>
        <taxon>Coleoidea</taxon>
        <taxon>Octopodiformes</taxon>
        <taxon>Octopoda</taxon>
        <taxon>Incirrata</taxon>
        <taxon>Octopodidae</taxon>
        <taxon>Octopus</taxon>
    </lineage>
</organism>
<keyword evidence="3" id="KW-0378">Hydrolase</keyword>
<dbReference type="SUPFAM" id="SSF55811">
    <property type="entry name" value="Nudix"/>
    <property type="match status" value="1"/>
</dbReference>
<proteinExistence type="predicted"/>
<dbReference type="STRING" id="37653.A0A0L8FF45"/>
<evidence type="ECO:0000256" key="3">
    <source>
        <dbReference type="ARBA" id="ARBA00022801"/>
    </source>
</evidence>
<dbReference type="EMBL" id="KQ433994">
    <property type="protein sequence ID" value="KOF62280.1"/>
    <property type="molecule type" value="Genomic_DNA"/>
</dbReference>
<protein>
    <recommendedName>
        <fullName evidence="5">Nudix hydrolase domain-containing protein</fullName>
    </recommendedName>
</protein>
<keyword evidence="4" id="KW-0460">Magnesium</keyword>
<comment type="cofactor">
    <cofactor evidence="1">
        <name>Mg(2+)</name>
        <dbReference type="ChEBI" id="CHEBI:18420"/>
    </cofactor>
</comment>
<dbReference type="PANTHER" id="PTHR31835">
    <property type="entry name" value="URIDINE DIPHOSPHATE GLUCOSE PYROPHOSPHATASE"/>
    <property type="match status" value="1"/>
</dbReference>
<accession>A0A0L8FF45</accession>
<dbReference type="Gene3D" id="3.90.79.10">
    <property type="entry name" value="Nucleoside Triphosphate Pyrophosphohydrolase"/>
    <property type="match status" value="1"/>
</dbReference>
<dbReference type="OMA" id="TCYRDFI"/>
<feature type="domain" description="Nudix hydrolase" evidence="5">
    <location>
        <begin position="116"/>
        <end position="278"/>
    </location>
</feature>
<dbReference type="AlphaFoldDB" id="A0A0L8FF45"/>
<dbReference type="InterPro" id="IPR055295">
    <property type="entry name" value="NUDT22/NUDT9-like"/>
</dbReference>
<evidence type="ECO:0000259" key="5">
    <source>
        <dbReference type="PROSITE" id="PS51462"/>
    </source>
</evidence>
<dbReference type="PANTHER" id="PTHR31835:SF1">
    <property type="entry name" value="URIDINE DIPHOSPHATE GLUCOSE PYROPHOSPHATASE NUDT22"/>
    <property type="match status" value="1"/>
</dbReference>
<evidence type="ECO:0000256" key="4">
    <source>
        <dbReference type="ARBA" id="ARBA00022842"/>
    </source>
</evidence>
<dbReference type="GO" id="GO:0052751">
    <property type="term" value="F:GDP-mannose hydrolase activity"/>
    <property type="evidence" value="ECO:0007669"/>
    <property type="project" value="TreeGrafter"/>
</dbReference>
<evidence type="ECO:0000256" key="2">
    <source>
        <dbReference type="ARBA" id="ARBA00022723"/>
    </source>
</evidence>
<evidence type="ECO:0000256" key="1">
    <source>
        <dbReference type="ARBA" id="ARBA00001946"/>
    </source>
</evidence>
<name>A0A0L8FF45_OCTBM</name>
<sequence>MDPDILVIFQATENLIKQTDCHVFLESDFNRRSLPNLLEEEISNVWKIRQSKNTTLYNGTKFRVHAVLPSVDKKGVNLQLGITCYRDFLGTNWSFRSQHMQTIGLALFGNSQACMSDPLGVGSLLLTSDQRIILLKRSQNCAEAPGLWDIPGGHAEPQELVGSVMMEEIDVESLSPAAVVKELYNSVLREIRDEVNIPQDMLLEPELMGIASNLTSAGRPSLEFFVKCSLPSSEVLQLYLQGNQSEADESTHIQCLSVNDVLELQENNKQLWSMLAPSAKGCFIIFINMVLNNVLKLDSNSSITNSIEP</sequence>
<dbReference type="InterPro" id="IPR000086">
    <property type="entry name" value="NUDIX_hydrolase_dom"/>
</dbReference>
<dbReference type="OrthoDB" id="242473at2759"/>
<dbReference type="KEGG" id="obi:106883754"/>
<keyword evidence="2" id="KW-0479">Metal-binding</keyword>
<dbReference type="PROSITE" id="PS51462">
    <property type="entry name" value="NUDIX"/>
    <property type="match status" value="1"/>
</dbReference>
<dbReference type="InterPro" id="IPR015797">
    <property type="entry name" value="NUDIX_hydrolase-like_dom_sf"/>
</dbReference>
<evidence type="ECO:0000313" key="6">
    <source>
        <dbReference type="EMBL" id="KOF62280.1"/>
    </source>
</evidence>
<gene>
    <name evidence="6" type="ORF">OCBIM_22024463mg</name>
</gene>
<dbReference type="GO" id="GO:0046872">
    <property type="term" value="F:metal ion binding"/>
    <property type="evidence" value="ECO:0007669"/>
    <property type="project" value="UniProtKB-KW"/>
</dbReference>
<reference evidence="6" key="1">
    <citation type="submission" date="2015-07" db="EMBL/GenBank/DDBJ databases">
        <title>MeaNS - Measles Nucleotide Surveillance Program.</title>
        <authorList>
            <person name="Tran T."/>
            <person name="Druce J."/>
        </authorList>
    </citation>
    <scope>NUCLEOTIDE SEQUENCE</scope>
    <source>
        <strain evidence="6">UCB-OBI-ISO-001</strain>
        <tissue evidence="6">Gonad</tissue>
    </source>
</reference>